<reference evidence="1" key="1">
    <citation type="submission" date="2023-07" db="EMBL/GenBank/DDBJ databases">
        <title>Black Yeasts Isolated from many extreme environments.</title>
        <authorList>
            <person name="Coleine C."/>
            <person name="Stajich J.E."/>
            <person name="Selbmann L."/>
        </authorList>
    </citation>
    <scope>NUCLEOTIDE SEQUENCE</scope>
    <source>
        <strain evidence="1">CCFEE 5714</strain>
    </source>
</reference>
<organism evidence="1 2">
    <name type="scientific">Vermiconidia calcicola</name>
    <dbReference type="NCBI Taxonomy" id="1690605"/>
    <lineage>
        <taxon>Eukaryota</taxon>
        <taxon>Fungi</taxon>
        <taxon>Dikarya</taxon>
        <taxon>Ascomycota</taxon>
        <taxon>Pezizomycotina</taxon>
        <taxon>Dothideomycetes</taxon>
        <taxon>Dothideomycetidae</taxon>
        <taxon>Mycosphaerellales</taxon>
        <taxon>Extremaceae</taxon>
        <taxon>Vermiconidia</taxon>
    </lineage>
</organism>
<evidence type="ECO:0000313" key="1">
    <source>
        <dbReference type="EMBL" id="KAK3709396.1"/>
    </source>
</evidence>
<dbReference type="Proteomes" id="UP001281147">
    <property type="component" value="Unassembled WGS sequence"/>
</dbReference>
<keyword evidence="2" id="KW-1185">Reference proteome</keyword>
<sequence>MDAAKAAFEALKPIFGKAIEGLQNLKWEQIPEPVRDYIEAHPALTTIQLLSLILFACPWLTVTPLFYSLGFSGLGPMAGSWAAVFQSAYGAVPAFSWLQSVPMAGYGAAAANGIVQGGYAVGLALIEAHPHLTALQIVIATVALCPGLIVLPVLGLFGFSAVGPVAGSTAAAYQSANGATWAFSGLQSAAMGGYGAAVVNGAVGAACGVGSAIAGFLKAQVEEETAADARHQQPDSSEPESSERESGTEKLGGREESQAAAKTCTGSNEKKL</sequence>
<accession>A0ACC3N3K7</accession>
<gene>
    <name evidence="1" type="ORF">LTR37_010957</name>
</gene>
<comment type="caution">
    <text evidence="1">The sequence shown here is derived from an EMBL/GenBank/DDBJ whole genome shotgun (WGS) entry which is preliminary data.</text>
</comment>
<protein>
    <submittedName>
        <fullName evidence="1">Uncharacterized protein</fullName>
    </submittedName>
</protein>
<evidence type="ECO:0000313" key="2">
    <source>
        <dbReference type="Proteomes" id="UP001281147"/>
    </source>
</evidence>
<dbReference type="EMBL" id="JAUTXU010000093">
    <property type="protein sequence ID" value="KAK3709396.1"/>
    <property type="molecule type" value="Genomic_DNA"/>
</dbReference>
<name>A0ACC3N3K7_9PEZI</name>
<proteinExistence type="predicted"/>